<accession>A0A1G2ENT5</accession>
<dbReference type="Proteomes" id="UP000177740">
    <property type="component" value="Unassembled WGS sequence"/>
</dbReference>
<comment type="caution">
    <text evidence="1">The sequence shown here is derived from an EMBL/GenBank/DDBJ whole genome shotgun (WGS) entry which is preliminary data.</text>
</comment>
<dbReference type="Pfam" id="PF06348">
    <property type="entry name" value="DUF1059"/>
    <property type="match status" value="1"/>
</dbReference>
<protein>
    <recommendedName>
        <fullName evidence="3">DUF1059 domain-containing protein</fullName>
    </recommendedName>
</protein>
<dbReference type="InterPro" id="IPR009409">
    <property type="entry name" value="DUF1059"/>
</dbReference>
<reference evidence="1 2" key="1">
    <citation type="journal article" date="2016" name="Nat. Commun.">
        <title>Thousands of microbial genomes shed light on interconnected biogeochemical processes in an aquifer system.</title>
        <authorList>
            <person name="Anantharaman K."/>
            <person name="Brown C.T."/>
            <person name="Hug L.A."/>
            <person name="Sharon I."/>
            <person name="Castelle C.J."/>
            <person name="Probst A.J."/>
            <person name="Thomas B.C."/>
            <person name="Singh A."/>
            <person name="Wilkins M.J."/>
            <person name="Karaoz U."/>
            <person name="Brodie E.L."/>
            <person name="Williams K.H."/>
            <person name="Hubbard S.S."/>
            <person name="Banfield J.F."/>
        </authorList>
    </citation>
    <scope>NUCLEOTIDE SEQUENCE [LARGE SCALE GENOMIC DNA]</scope>
</reference>
<gene>
    <name evidence="1" type="ORF">A2365_03215</name>
</gene>
<dbReference type="STRING" id="1801677.A2365_03215"/>
<dbReference type="EMBL" id="MHMM01000006">
    <property type="protein sequence ID" value="OGZ27455.1"/>
    <property type="molecule type" value="Genomic_DNA"/>
</dbReference>
<name>A0A1G2ENT5_9BACT</name>
<evidence type="ECO:0000313" key="2">
    <source>
        <dbReference type="Proteomes" id="UP000177740"/>
    </source>
</evidence>
<dbReference type="AlphaFoldDB" id="A0A1G2ENT5"/>
<evidence type="ECO:0008006" key="3">
    <source>
        <dbReference type="Google" id="ProtNLM"/>
    </source>
</evidence>
<organism evidence="1 2">
    <name type="scientific">Candidatus Nealsonbacteria bacterium RIFOXYB1_FULL_40_15</name>
    <dbReference type="NCBI Taxonomy" id="1801677"/>
    <lineage>
        <taxon>Bacteria</taxon>
        <taxon>Candidatus Nealsoniibacteriota</taxon>
    </lineage>
</organism>
<evidence type="ECO:0000313" key="1">
    <source>
        <dbReference type="EMBL" id="OGZ27455.1"/>
    </source>
</evidence>
<sequence>MKKISCKHMGMEDCSWKGEAESEDELVQKLKEHHKEAHPDYWKDVMSKMTDEEIKEMIEPNIKEE</sequence>
<proteinExistence type="predicted"/>